<sequence length="185" mass="20841">MAQPDLKDIQRRMKGAVEVLRQEFGGLRTGRASVSLVEPVTVDAYGSQMALNQVASVSVPEPRMLTVQVWDNSMVKAVEKAIREAGLGLNPQTEGNVIRLPIPDLSEERRQELTKVAAKYAEQARVSIRNVRRDGMDLLKRLEKDSEISQDEHRRYEKDIQKMTDDAIAEVDQALAVKDKEIMQV</sequence>
<evidence type="ECO:0000259" key="7">
    <source>
        <dbReference type="Pfam" id="PF01765"/>
    </source>
</evidence>
<accession>A0A420WPK7</accession>
<dbReference type="NCBIfam" id="TIGR00496">
    <property type="entry name" value="frr"/>
    <property type="match status" value="1"/>
</dbReference>
<feature type="domain" description="Ribosome recycling factor" evidence="7">
    <location>
        <begin position="20"/>
        <end position="183"/>
    </location>
</feature>
<dbReference type="Proteomes" id="UP000277424">
    <property type="component" value="Unassembled WGS sequence"/>
</dbReference>
<comment type="subcellular location">
    <subcellularLocation>
        <location evidence="1 6">Cytoplasm</location>
    </subcellularLocation>
</comment>
<dbReference type="HAMAP" id="MF_00040">
    <property type="entry name" value="RRF"/>
    <property type="match status" value="1"/>
</dbReference>
<protein>
    <recommendedName>
        <fullName evidence="6">Ribosome-recycling factor</fullName>
        <shortName evidence="6">RRF</shortName>
    </recommendedName>
    <alternativeName>
        <fullName evidence="6">Ribosome-releasing factor</fullName>
    </alternativeName>
</protein>
<dbReference type="RefSeq" id="WP_008944716.1">
    <property type="nucleotide sequence ID" value="NZ_RBIG01000001.1"/>
</dbReference>
<comment type="similarity">
    <text evidence="2 6">Belongs to the RRF family.</text>
</comment>
<dbReference type="Gene3D" id="1.10.132.20">
    <property type="entry name" value="Ribosome-recycling factor"/>
    <property type="match status" value="1"/>
</dbReference>
<comment type="function">
    <text evidence="5 6">Responsible for the release of ribosomes from messenger RNA at the termination of protein biosynthesis. May increase the efficiency of translation by recycling ribosomes from one round of translation to another.</text>
</comment>
<dbReference type="Gene3D" id="3.30.1360.40">
    <property type="match status" value="1"/>
</dbReference>
<reference evidence="8 9" key="1">
    <citation type="submission" date="2018-10" db="EMBL/GenBank/DDBJ databases">
        <title>Comparative analysis of microorganisms from saline springs in Andes Mountain Range, Colombia.</title>
        <authorList>
            <person name="Rubin E."/>
        </authorList>
    </citation>
    <scope>NUCLEOTIDE SEQUENCE [LARGE SCALE GENOMIC DNA]</scope>
    <source>
        <strain evidence="8 9">USBA 36</strain>
    </source>
</reference>
<comment type="caution">
    <text evidence="8">The sequence shown here is derived from an EMBL/GenBank/DDBJ whole genome shotgun (WGS) entry which is preliminary data.</text>
</comment>
<dbReference type="EMBL" id="RBIG01000001">
    <property type="protein sequence ID" value="RKQ72957.1"/>
    <property type="molecule type" value="Genomic_DNA"/>
</dbReference>
<evidence type="ECO:0000256" key="3">
    <source>
        <dbReference type="ARBA" id="ARBA00022490"/>
    </source>
</evidence>
<evidence type="ECO:0000256" key="1">
    <source>
        <dbReference type="ARBA" id="ARBA00004496"/>
    </source>
</evidence>
<dbReference type="InterPro" id="IPR036191">
    <property type="entry name" value="RRF_sf"/>
</dbReference>
<dbReference type="GO" id="GO:0043023">
    <property type="term" value="F:ribosomal large subunit binding"/>
    <property type="evidence" value="ECO:0007669"/>
    <property type="project" value="TreeGrafter"/>
</dbReference>
<organism evidence="8 9">
    <name type="scientific">Oceanibaculum indicum</name>
    <dbReference type="NCBI Taxonomy" id="526216"/>
    <lineage>
        <taxon>Bacteria</taxon>
        <taxon>Pseudomonadati</taxon>
        <taxon>Pseudomonadota</taxon>
        <taxon>Alphaproteobacteria</taxon>
        <taxon>Rhodospirillales</taxon>
        <taxon>Oceanibaculaceae</taxon>
        <taxon>Oceanibaculum</taxon>
    </lineage>
</organism>
<keyword evidence="4 6" id="KW-0648">Protein biosynthesis</keyword>
<name>A0A420WPK7_9PROT</name>
<dbReference type="InterPro" id="IPR002661">
    <property type="entry name" value="Ribosome_recyc_fac"/>
</dbReference>
<dbReference type="FunFam" id="1.10.132.20:FF:000001">
    <property type="entry name" value="Ribosome-recycling factor"/>
    <property type="match status" value="1"/>
</dbReference>
<dbReference type="GO" id="GO:0005829">
    <property type="term" value="C:cytosol"/>
    <property type="evidence" value="ECO:0007669"/>
    <property type="project" value="GOC"/>
</dbReference>
<evidence type="ECO:0000256" key="5">
    <source>
        <dbReference type="ARBA" id="ARBA00025050"/>
    </source>
</evidence>
<evidence type="ECO:0000313" key="8">
    <source>
        <dbReference type="EMBL" id="RKQ72957.1"/>
    </source>
</evidence>
<gene>
    <name evidence="6" type="primary">frr</name>
    <name evidence="8" type="ORF">BCL74_0727</name>
</gene>
<evidence type="ECO:0000256" key="6">
    <source>
        <dbReference type="HAMAP-Rule" id="MF_00040"/>
    </source>
</evidence>
<dbReference type="FunFam" id="3.30.1360.40:FF:000001">
    <property type="entry name" value="Ribosome-recycling factor"/>
    <property type="match status" value="1"/>
</dbReference>
<proteinExistence type="inferred from homology"/>
<dbReference type="GO" id="GO:0002184">
    <property type="term" value="P:cytoplasmic translational termination"/>
    <property type="evidence" value="ECO:0007669"/>
    <property type="project" value="TreeGrafter"/>
</dbReference>
<dbReference type="InterPro" id="IPR023584">
    <property type="entry name" value="Ribosome_recyc_fac_dom"/>
</dbReference>
<evidence type="ECO:0000256" key="2">
    <source>
        <dbReference type="ARBA" id="ARBA00005912"/>
    </source>
</evidence>
<keyword evidence="3 6" id="KW-0963">Cytoplasm</keyword>
<dbReference type="Pfam" id="PF01765">
    <property type="entry name" value="RRF"/>
    <property type="match status" value="1"/>
</dbReference>
<evidence type="ECO:0000313" key="9">
    <source>
        <dbReference type="Proteomes" id="UP000277424"/>
    </source>
</evidence>
<dbReference type="SUPFAM" id="SSF55194">
    <property type="entry name" value="Ribosome recycling factor, RRF"/>
    <property type="match status" value="1"/>
</dbReference>
<dbReference type="OrthoDB" id="9804006at2"/>
<dbReference type="PANTHER" id="PTHR20982">
    <property type="entry name" value="RIBOSOME RECYCLING FACTOR"/>
    <property type="match status" value="1"/>
</dbReference>
<evidence type="ECO:0000256" key="4">
    <source>
        <dbReference type="ARBA" id="ARBA00022917"/>
    </source>
</evidence>
<dbReference type="CDD" id="cd00520">
    <property type="entry name" value="RRF"/>
    <property type="match status" value="1"/>
</dbReference>
<dbReference type="PANTHER" id="PTHR20982:SF3">
    <property type="entry name" value="MITOCHONDRIAL RIBOSOME RECYCLING FACTOR PSEUDO 1"/>
    <property type="match status" value="1"/>
</dbReference>
<dbReference type="AlphaFoldDB" id="A0A420WPK7"/>